<evidence type="ECO:0000256" key="3">
    <source>
        <dbReference type="ARBA" id="ARBA00023295"/>
    </source>
</evidence>
<feature type="compositionally biased region" description="Basic and acidic residues" evidence="5">
    <location>
        <begin position="1"/>
        <end position="18"/>
    </location>
</feature>
<keyword evidence="2" id="KW-0378">Hydrolase</keyword>
<keyword evidence="7" id="KW-1185">Reference proteome</keyword>
<protein>
    <submittedName>
        <fullName evidence="6">Family 1 glycosylhydrolase</fullName>
    </submittedName>
</protein>
<evidence type="ECO:0000256" key="4">
    <source>
        <dbReference type="RuleBase" id="RU003690"/>
    </source>
</evidence>
<dbReference type="EMBL" id="BAABDC010000011">
    <property type="protein sequence ID" value="GAA3720284.1"/>
    <property type="molecule type" value="Genomic_DNA"/>
</dbReference>
<reference evidence="7" key="1">
    <citation type="journal article" date="2019" name="Int. J. Syst. Evol. Microbiol.">
        <title>The Global Catalogue of Microorganisms (GCM) 10K type strain sequencing project: providing services to taxonomists for standard genome sequencing and annotation.</title>
        <authorList>
            <consortium name="The Broad Institute Genomics Platform"/>
            <consortium name="The Broad Institute Genome Sequencing Center for Infectious Disease"/>
            <person name="Wu L."/>
            <person name="Ma J."/>
        </authorList>
    </citation>
    <scope>NUCLEOTIDE SEQUENCE [LARGE SCALE GENOMIC DNA]</scope>
    <source>
        <strain evidence="7">JCM 17125</strain>
    </source>
</reference>
<feature type="region of interest" description="Disordered" evidence="5">
    <location>
        <begin position="1"/>
        <end position="20"/>
    </location>
</feature>
<evidence type="ECO:0000256" key="1">
    <source>
        <dbReference type="ARBA" id="ARBA00010838"/>
    </source>
</evidence>
<evidence type="ECO:0000256" key="2">
    <source>
        <dbReference type="ARBA" id="ARBA00022801"/>
    </source>
</evidence>
<feature type="region of interest" description="Disordered" evidence="5">
    <location>
        <begin position="76"/>
        <end position="96"/>
    </location>
</feature>
<name>A0ABP7EM62_9MICO</name>
<dbReference type="Pfam" id="PF00232">
    <property type="entry name" value="Glyco_hydro_1"/>
    <property type="match status" value="1"/>
</dbReference>
<evidence type="ECO:0000313" key="6">
    <source>
        <dbReference type="EMBL" id="GAA3720284.1"/>
    </source>
</evidence>
<dbReference type="PANTHER" id="PTHR10353:SF209">
    <property type="entry name" value="GALACTOLIPID GALACTOSYLTRANSFERASE SFR2, CHLOROPLASTIC"/>
    <property type="match status" value="1"/>
</dbReference>
<organism evidence="6 7">
    <name type="scientific">Terrabacter ginsenosidimutans</name>
    <dbReference type="NCBI Taxonomy" id="490575"/>
    <lineage>
        <taxon>Bacteria</taxon>
        <taxon>Bacillati</taxon>
        <taxon>Actinomycetota</taxon>
        <taxon>Actinomycetes</taxon>
        <taxon>Micrococcales</taxon>
        <taxon>Intrasporangiaceae</taxon>
        <taxon>Terrabacter</taxon>
    </lineage>
</organism>
<evidence type="ECO:0000313" key="7">
    <source>
        <dbReference type="Proteomes" id="UP001501468"/>
    </source>
</evidence>
<proteinExistence type="inferred from homology"/>
<dbReference type="PRINTS" id="PR00131">
    <property type="entry name" value="GLHYDRLASE1"/>
</dbReference>
<dbReference type="SUPFAM" id="SSF51445">
    <property type="entry name" value="(Trans)glycosidases"/>
    <property type="match status" value="1"/>
</dbReference>
<accession>A0ABP7EM62</accession>
<dbReference type="Proteomes" id="UP001501468">
    <property type="component" value="Unassembled WGS sequence"/>
</dbReference>
<comment type="similarity">
    <text evidence="1 4">Belongs to the glycosyl hydrolase 1 family.</text>
</comment>
<evidence type="ECO:0000256" key="5">
    <source>
        <dbReference type="SAM" id="MobiDB-lite"/>
    </source>
</evidence>
<gene>
    <name evidence="6" type="ORF">GCM10022399_40790</name>
</gene>
<dbReference type="InterPro" id="IPR017853">
    <property type="entry name" value="GH"/>
</dbReference>
<comment type="caution">
    <text evidence="6">The sequence shown here is derived from an EMBL/GenBank/DDBJ whole genome shotgun (WGS) entry which is preliminary data.</text>
</comment>
<dbReference type="PANTHER" id="PTHR10353">
    <property type="entry name" value="GLYCOSYL HYDROLASE"/>
    <property type="match status" value="1"/>
</dbReference>
<dbReference type="InterPro" id="IPR001360">
    <property type="entry name" value="Glyco_hydro_1"/>
</dbReference>
<keyword evidence="3" id="KW-0326">Glycosidase</keyword>
<dbReference type="Gene3D" id="3.20.20.80">
    <property type="entry name" value="Glycosidases"/>
    <property type="match status" value="1"/>
</dbReference>
<sequence>MPVERDLRDPADPEEPRDGGTVLCDGDVTHARQSVASAAGTLSRMATVDEVTHGFRLDGMLLGVATAATQVEGGDVESSWNDWADRPGTIADGSTPRRATDHWARWREDTELLAELDVQVYRMSVDWARLEPRPGRWDEVAFARYRAELELLRDKGIRPLVTLHHFSHPLWFERDGGWLAPGALWVWERFVAEVVERLGDLVAEWVTINEPNVYVTGAHVFGDFPPGHRSLREGLRVFEVLAVAHIRAYALIHALRPAPDTMVGVAHHLRPFQPGNPLNPWHRALTVVMRRLFQDAIVRAMTTGEFTAPLRRPAGITPGRYADFFGLNYYSRTTVTRFDDGTPPGVPVNDLGWEVYAAGLGQMARWAWETYRLPVWVTENGTCDAVDAFRSRYLWEHLEVLGTVRARGVPVDRYYHWCFVDNWEWNEGEVPRFGLVALDYETQQRSVRDSGRFFAEVIREAGGTTDLYARYVAGHTYPISEAEGHHR</sequence>